<dbReference type="CDD" id="cd12535">
    <property type="entry name" value="RRM_FUS_TAF15"/>
    <property type="match status" value="1"/>
</dbReference>
<keyword evidence="6" id="KW-0677">Repeat</keyword>
<feature type="compositionally biased region" description="Gly residues" evidence="13">
    <location>
        <begin position="375"/>
        <end position="403"/>
    </location>
</feature>
<sequence>MAREATALTTASRSQEDMVLSLHPRVVSPTALGATTTVVVSHHRAATTSSRPTLDMDSLLPVTMATTPSPLATGSSSLRVGAGAAMGARAEVATGEVALDRVGLMGAVGVSSSPGGPPATAHPHPRATASRPSTARGVEVRIPSDIRSPVDVHSNAPTLLFLSTHPESQPPSTTPQGTEATLHQWEEGVEEGMVARTEAMEIVEAEAVEKGEAALGVAGTVTGDSTEVADKEAQAAWGPRDQGPGGPSSMEDQDNSDNNTIFVQGMGDGYTVDSVAEFFKQIGIIKINKKTGLPMINLYTDRETGKLKGEATVSFDDPPSAKAAIDWFDGKDFKGNPIKVSFATRRADFGVGRGGAGGMRGGRGGEAEFGGPMGRGGFGGGRGGGGGGGLSGDNGGRGNGGQQRAGDWKCSNPVCGNLNFSWRNECNQCKSSKPEGAGGGMSPMDGGGGFGGDRGGRGGFDRGGFRGRGGDRGGFRGGRGGDRGGFGPGKMDGRGEHRQDRRDRPY</sequence>
<dbReference type="GO" id="GO:0003723">
    <property type="term" value="F:RNA binding"/>
    <property type="evidence" value="ECO:0007669"/>
    <property type="project" value="UniProtKB-UniRule"/>
</dbReference>
<keyword evidence="7 12" id="KW-0863">Zinc-finger</keyword>
<evidence type="ECO:0000256" key="9">
    <source>
        <dbReference type="ARBA" id="ARBA00022884"/>
    </source>
</evidence>
<accession>A0A4W5P450</accession>
<dbReference type="AlphaFoldDB" id="A0A4W5P450"/>
<evidence type="ECO:0000256" key="10">
    <source>
        <dbReference type="ARBA" id="ARBA00023242"/>
    </source>
</evidence>
<evidence type="ECO:0000256" key="8">
    <source>
        <dbReference type="ARBA" id="ARBA00022833"/>
    </source>
</evidence>
<dbReference type="Ensembl" id="ENSHHUT00000060113.1">
    <property type="protein sequence ID" value="ENSHHUP00000058122.1"/>
    <property type="gene ID" value="ENSHHUG00000034599.1"/>
</dbReference>
<name>A0A4W5P450_9TELE</name>
<keyword evidence="8" id="KW-0862">Zinc</keyword>
<dbReference type="PROSITE" id="PS50102">
    <property type="entry name" value="RRM"/>
    <property type="match status" value="1"/>
</dbReference>
<reference evidence="16" key="3">
    <citation type="submission" date="2025-09" db="UniProtKB">
        <authorList>
            <consortium name="Ensembl"/>
        </authorList>
    </citation>
    <scope>IDENTIFICATION</scope>
</reference>
<dbReference type="GO" id="GO:0006355">
    <property type="term" value="P:regulation of DNA-templated transcription"/>
    <property type="evidence" value="ECO:0007669"/>
    <property type="project" value="InterPro"/>
</dbReference>
<evidence type="ECO:0000256" key="5">
    <source>
        <dbReference type="ARBA" id="ARBA00022723"/>
    </source>
</evidence>
<evidence type="ECO:0000256" key="12">
    <source>
        <dbReference type="PROSITE-ProRule" id="PRU00322"/>
    </source>
</evidence>
<organism evidence="16 17">
    <name type="scientific">Hucho hucho</name>
    <name type="common">huchen</name>
    <dbReference type="NCBI Taxonomy" id="62062"/>
    <lineage>
        <taxon>Eukaryota</taxon>
        <taxon>Metazoa</taxon>
        <taxon>Chordata</taxon>
        <taxon>Craniata</taxon>
        <taxon>Vertebrata</taxon>
        <taxon>Euteleostomi</taxon>
        <taxon>Actinopterygii</taxon>
        <taxon>Neopterygii</taxon>
        <taxon>Teleostei</taxon>
        <taxon>Protacanthopterygii</taxon>
        <taxon>Salmoniformes</taxon>
        <taxon>Salmonidae</taxon>
        <taxon>Salmoninae</taxon>
        <taxon>Hucho</taxon>
    </lineage>
</organism>
<dbReference type="PANTHER" id="PTHR23238">
    <property type="entry name" value="RNA BINDING PROTEIN"/>
    <property type="match status" value="1"/>
</dbReference>
<feature type="compositionally biased region" description="Gly residues" evidence="13">
    <location>
        <begin position="436"/>
        <end position="453"/>
    </location>
</feature>
<evidence type="ECO:0000256" key="2">
    <source>
        <dbReference type="ARBA" id="ARBA00008448"/>
    </source>
</evidence>
<dbReference type="InterPro" id="IPR034870">
    <property type="entry name" value="TET_fam"/>
</dbReference>
<evidence type="ECO:0000256" key="13">
    <source>
        <dbReference type="SAM" id="MobiDB-lite"/>
    </source>
</evidence>
<evidence type="ECO:0000259" key="15">
    <source>
        <dbReference type="PROSITE" id="PS50199"/>
    </source>
</evidence>
<dbReference type="InterPro" id="IPR001876">
    <property type="entry name" value="Znf_RanBP2"/>
</dbReference>
<comment type="subcellular location">
    <subcellularLocation>
        <location evidence="1">Nucleus</location>
    </subcellularLocation>
</comment>
<dbReference type="FunFam" id="4.10.1060.10:FF:000002">
    <property type="entry name" value="RNA-binding protein EWS isoform 1"/>
    <property type="match status" value="1"/>
</dbReference>
<evidence type="ECO:0000256" key="7">
    <source>
        <dbReference type="ARBA" id="ARBA00022771"/>
    </source>
</evidence>
<feature type="compositionally biased region" description="Low complexity" evidence="13">
    <location>
        <begin position="110"/>
        <end position="130"/>
    </location>
</feature>
<feature type="region of interest" description="Disordered" evidence="13">
    <location>
        <begin position="375"/>
        <end position="410"/>
    </location>
</feature>
<evidence type="ECO:0000256" key="6">
    <source>
        <dbReference type="ARBA" id="ARBA00022737"/>
    </source>
</evidence>
<dbReference type="InterPro" id="IPR036443">
    <property type="entry name" value="Znf_RanBP2_sf"/>
</dbReference>
<dbReference type="GO" id="GO:0008270">
    <property type="term" value="F:zinc ion binding"/>
    <property type="evidence" value="ECO:0007669"/>
    <property type="project" value="UniProtKB-KW"/>
</dbReference>
<dbReference type="Proteomes" id="UP000314982">
    <property type="component" value="Unassembled WGS sequence"/>
</dbReference>
<dbReference type="PROSITE" id="PS50199">
    <property type="entry name" value="ZF_RANBP2_2"/>
    <property type="match status" value="1"/>
</dbReference>
<keyword evidence="17" id="KW-1185">Reference proteome</keyword>
<feature type="region of interest" description="Disordered" evidence="13">
    <location>
        <begin position="110"/>
        <end position="137"/>
    </location>
</feature>
<dbReference type="Pfam" id="PF00641">
    <property type="entry name" value="Zn_ribbon_RanBP"/>
    <property type="match status" value="1"/>
</dbReference>
<dbReference type="SMART" id="SM00360">
    <property type="entry name" value="RRM"/>
    <property type="match status" value="1"/>
</dbReference>
<evidence type="ECO:0000256" key="4">
    <source>
        <dbReference type="ARBA" id="ARBA00022553"/>
    </source>
</evidence>
<dbReference type="GO" id="GO:0005634">
    <property type="term" value="C:nucleus"/>
    <property type="evidence" value="ECO:0007669"/>
    <property type="project" value="UniProtKB-SubCell"/>
</dbReference>
<feature type="compositionally biased region" description="Basic and acidic residues" evidence="13">
    <location>
        <begin position="454"/>
        <end position="482"/>
    </location>
</feature>
<dbReference type="Pfam" id="PF00076">
    <property type="entry name" value="RRM_1"/>
    <property type="match status" value="1"/>
</dbReference>
<dbReference type="Gene3D" id="4.10.1060.10">
    <property type="entry name" value="Zinc finger, RanBP2-type"/>
    <property type="match status" value="1"/>
</dbReference>
<dbReference type="InterPro" id="IPR000504">
    <property type="entry name" value="RRM_dom"/>
</dbReference>
<dbReference type="FunFam" id="3.30.70.330:FF:000127">
    <property type="entry name" value="RNA-binding protein EWS isoform 1"/>
    <property type="match status" value="1"/>
</dbReference>
<dbReference type="PROSITE" id="PS01358">
    <property type="entry name" value="ZF_RANBP2_1"/>
    <property type="match status" value="1"/>
</dbReference>
<dbReference type="InterPro" id="IPR012677">
    <property type="entry name" value="Nucleotide-bd_a/b_plait_sf"/>
</dbReference>
<feature type="region of interest" description="Disordered" evidence="13">
    <location>
        <begin position="430"/>
        <end position="506"/>
    </location>
</feature>
<evidence type="ECO:0000313" key="17">
    <source>
        <dbReference type="Proteomes" id="UP000314982"/>
    </source>
</evidence>
<dbReference type="GeneTree" id="ENSGT00940000157290"/>
<keyword evidence="3" id="KW-0488">Methylation</keyword>
<evidence type="ECO:0000256" key="3">
    <source>
        <dbReference type="ARBA" id="ARBA00022481"/>
    </source>
</evidence>
<keyword evidence="4" id="KW-0597">Phosphoprotein</keyword>
<evidence type="ECO:0000256" key="11">
    <source>
        <dbReference type="PROSITE-ProRule" id="PRU00176"/>
    </source>
</evidence>
<reference evidence="17" key="1">
    <citation type="submission" date="2018-06" db="EMBL/GenBank/DDBJ databases">
        <title>Genome assembly of Danube salmon.</title>
        <authorList>
            <person name="Macqueen D.J."/>
            <person name="Gundappa M.K."/>
        </authorList>
    </citation>
    <scope>NUCLEOTIDE SEQUENCE [LARGE SCALE GENOMIC DNA]</scope>
</reference>
<feature type="domain" description="RRM" evidence="14">
    <location>
        <begin position="259"/>
        <end position="345"/>
    </location>
</feature>
<evidence type="ECO:0000313" key="16">
    <source>
        <dbReference type="Ensembl" id="ENSHHUP00000058122.1"/>
    </source>
</evidence>
<dbReference type="SUPFAM" id="SSF90209">
    <property type="entry name" value="Ran binding protein zinc finger-like"/>
    <property type="match status" value="1"/>
</dbReference>
<dbReference type="SUPFAM" id="SSF54928">
    <property type="entry name" value="RNA-binding domain, RBD"/>
    <property type="match status" value="1"/>
</dbReference>
<proteinExistence type="inferred from homology"/>
<dbReference type="Gene3D" id="3.30.70.330">
    <property type="match status" value="1"/>
</dbReference>
<reference evidence="16" key="2">
    <citation type="submission" date="2025-08" db="UniProtKB">
        <authorList>
            <consortium name="Ensembl"/>
        </authorList>
    </citation>
    <scope>IDENTIFICATION</scope>
</reference>
<dbReference type="SMART" id="SM00547">
    <property type="entry name" value="ZnF_RBZ"/>
    <property type="match status" value="1"/>
</dbReference>
<feature type="compositionally biased region" description="Basic and acidic residues" evidence="13">
    <location>
        <begin position="491"/>
        <end position="506"/>
    </location>
</feature>
<evidence type="ECO:0000256" key="1">
    <source>
        <dbReference type="ARBA" id="ARBA00004123"/>
    </source>
</evidence>
<keyword evidence="5" id="KW-0479">Metal-binding</keyword>
<comment type="similarity">
    <text evidence="2">Belongs to the RRM TET family.</text>
</comment>
<evidence type="ECO:0000259" key="14">
    <source>
        <dbReference type="PROSITE" id="PS50102"/>
    </source>
</evidence>
<keyword evidence="9 11" id="KW-0694">RNA-binding</keyword>
<dbReference type="InterPro" id="IPR035979">
    <property type="entry name" value="RBD_domain_sf"/>
</dbReference>
<feature type="domain" description="RanBP2-type" evidence="15">
    <location>
        <begin position="404"/>
        <end position="435"/>
    </location>
</feature>
<feature type="region of interest" description="Disordered" evidence="13">
    <location>
        <begin position="232"/>
        <end position="260"/>
    </location>
</feature>
<protein>
    <submittedName>
        <fullName evidence="16">FUS RNA binding protein</fullName>
    </submittedName>
</protein>
<keyword evidence="10" id="KW-0539">Nucleus</keyword>